<dbReference type="AlphaFoldDB" id="A0AAF3FI38"/>
<dbReference type="Proteomes" id="UP000887575">
    <property type="component" value="Unassembled WGS sequence"/>
</dbReference>
<dbReference type="SUPFAM" id="SSF141739">
    <property type="entry name" value="MFPT repeat-like"/>
    <property type="match status" value="1"/>
</dbReference>
<dbReference type="Pfam" id="PF12150">
    <property type="entry name" value="MFP2b"/>
    <property type="match status" value="1"/>
</dbReference>
<accession>A0AAF3FI38</accession>
<evidence type="ECO:0000313" key="2">
    <source>
        <dbReference type="WBParaSite" id="MBELARI_LOCUS6495"/>
    </source>
</evidence>
<dbReference type="WBParaSite" id="MBELARI_LOCUS6495">
    <property type="protein sequence ID" value="MBELARI_LOCUS6495"/>
    <property type="gene ID" value="MBELARI_LOCUS6495"/>
</dbReference>
<keyword evidence="1" id="KW-1185">Reference proteome</keyword>
<name>A0AAF3FI38_9BILA</name>
<organism evidence="1 2">
    <name type="scientific">Mesorhabditis belari</name>
    <dbReference type="NCBI Taxonomy" id="2138241"/>
    <lineage>
        <taxon>Eukaryota</taxon>
        <taxon>Metazoa</taxon>
        <taxon>Ecdysozoa</taxon>
        <taxon>Nematoda</taxon>
        <taxon>Chromadorea</taxon>
        <taxon>Rhabditida</taxon>
        <taxon>Rhabditina</taxon>
        <taxon>Rhabditomorpha</taxon>
        <taxon>Rhabditoidea</taxon>
        <taxon>Rhabditidae</taxon>
        <taxon>Mesorhabditinae</taxon>
        <taxon>Mesorhabditis</taxon>
    </lineage>
</organism>
<sequence>MLLSLTPPDQKLIKYEKNGHFNTWAFVTHGSQLPAQAVRFMGRPLNRDPSAKEAYVGWWYANGGRESTFGHVKRCDNGQMVAWFPWGDREWYSDSTGEFRVLVNQTNETYLWVHPGEVRSNPGYDLCVADGYCPAIVMISGEEWAGKASLDRRMAWTGAGGKEYFHTGYAFDNCYVLVRKDY</sequence>
<protein>
    <submittedName>
        <fullName evidence="2">Uncharacterized protein</fullName>
    </submittedName>
</protein>
<reference evidence="2" key="1">
    <citation type="submission" date="2024-02" db="UniProtKB">
        <authorList>
            <consortium name="WormBaseParasite"/>
        </authorList>
    </citation>
    <scope>IDENTIFICATION</scope>
</reference>
<evidence type="ECO:0000313" key="1">
    <source>
        <dbReference type="Proteomes" id="UP000887575"/>
    </source>
</evidence>
<dbReference type="InterPro" id="IPR021010">
    <property type="entry name" value="Cytosolic_motility_protein"/>
</dbReference>
<proteinExistence type="predicted"/>